<organism evidence="1 2">
    <name type="scientific">Daphnia magna</name>
    <dbReference type="NCBI Taxonomy" id="35525"/>
    <lineage>
        <taxon>Eukaryota</taxon>
        <taxon>Metazoa</taxon>
        <taxon>Ecdysozoa</taxon>
        <taxon>Arthropoda</taxon>
        <taxon>Crustacea</taxon>
        <taxon>Branchiopoda</taxon>
        <taxon>Diplostraca</taxon>
        <taxon>Cladocera</taxon>
        <taxon>Anomopoda</taxon>
        <taxon>Daphniidae</taxon>
        <taxon>Daphnia</taxon>
    </lineage>
</organism>
<gene>
    <name evidence="1" type="ORF">OUZ56_004840</name>
</gene>
<name>A0ABQ9YR67_9CRUS</name>
<evidence type="ECO:0000313" key="1">
    <source>
        <dbReference type="EMBL" id="KAK4003054.1"/>
    </source>
</evidence>
<dbReference type="EMBL" id="JAOYFB010000001">
    <property type="protein sequence ID" value="KAK4003054.1"/>
    <property type="molecule type" value="Genomic_DNA"/>
</dbReference>
<keyword evidence="2" id="KW-1185">Reference proteome</keyword>
<dbReference type="Proteomes" id="UP001234178">
    <property type="component" value="Unassembled WGS sequence"/>
</dbReference>
<proteinExistence type="predicted"/>
<comment type="caution">
    <text evidence="1">The sequence shown here is derived from an EMBL/GenBank/DDBJ whole genome shotgun (WGS) entry which is preliminary data.</text>
</comment>
<accession>A0ABQ9YR67</accession>
<reference evidence="1 2" key="1">
    <citation type="journal article" date="2023" name="Nucleic Acids Res.">
        <title>The hologenome of Daphnia magna reveals possible DNA methylation and microbiome-mediated evolution of the host genome.</title>
        <authorList>
            <person name="Chaturvedi A."/>
            <person name="Li X."/>
            <person name="Dhandapani V."/>
            <person name="Marshall H."/>
            <person name="Kissane S."/>
            <person name="Cuenca-Cambronero M."/>
            <person name="Asole G."/>
            <person name="Calvet F."/>
            <person name="Ruiz-Romero M."/>
            <person name="Marangio P."/>
            <person name="Guigo R."/>
            <person name="Rago D."/>
            <person name="Mirbahai L."/>
            <person name="Eastwood N."/>
            <person name="Colbourne J.K."/>
            <person name="Zhou J."/>
            <person name="Mallon E."/>
            <person name="Orsini L."/>
        </authorList>
    </citation>
    <scope>NUCLEOTIDE SEQUENCE [LARGE SCALE GENOMIC DNA]</scope>
    <source>
        <strain evidence="1">LRV0_1</strain>
    </source>
</reference>
<sequence length="82" mass="9303">MTLPSRIQLTLKTSISSVVTCDLAVKLYRKTKTVNSLLWGLQIIHGVQWKQCNKFSIGDEGNRVTDKQLVTMNTEEESSSFR</sequence>
<protein>
    <submittedName>
        <fullName evidence="1">Uncharacterized protein</fullName>
    </submittedName>
</protein>
<evidence type="ECO:0000313" key="2">
    <source>
        <dbReference type="Proteomes" id="UP001234178"/>
    </source>
</evidence>